<name>D2NRH4_ROTMD</name>
<dbReference type="HOGENOM" id="CLU_3332534_0_0_11"/>
<dbReference type="EMBL" id="AP011540">
    <property type="protein sequence ID" value="BAI64250.1"/>
    <property type="molecule type" value="Genomic_DNA"/>
</dbReference>
<sequence length="38" mass="4048">MACFNEGGAGIDHEQVECLGFESRMGGVEGENVYLVAE</sequence>
<keyword evidence="2" id="KW-1185">Reference proteome</keyword>
<evidence type="ECO:0000313" key="1">
    <source>
        <dbReference type="EMBL" id="BAI64250.1"/>
    </source>
</evidence>
<accession>D2NRH4</accession>
<reference evidence="1 2" key="3">
    <citation type="journal article" date="2010" name="Sequencing">
        <title>Complete Genome Sequence of Rothia mucilaginosa DY-18: A Clinical Isolate with Dense Meshwork-Like Structures from a Persistent Apical Periodontitis Lesion.</title>
        <authorList>
            <person name="Yamane K."/>
            <person name="Nambu T."/>
            <person name="Yamanaka T."/>
            <person name="Mashimo C."/>
            <person name="Sugimori C."/>
            <person name="Leung K.-P."/>
            <person name="Fukushima H."/>
        </authorList>
    </citation>
    <scope>NUCLEOTIDE SEQUENCE [LARGE SCALE GENOMIC DNA]</scope>
    <source>
        <strain evidence="1 2">DY-18</strain>
    </source>
</reference>
<reference evidence="1 2" key="2">
    <citation type="journal article" date="2010" name="J Osaka Dent Univ">
        <title>Isolation and identification of Rothia mucilaginosa from persistent apical periodontitis lesions.</title>
        <authorList>
            <person name="Yamane K."/>
            <person name="Yoshida M."/>
            <person name="Fujihira T."/>
            <person name="Baba T."/>
            <person name="Tsuji N."/>
            <person name="Hayashi H."/>
            <person name="Sugimori C."/>
            <person name="Yamanaka T."/>
            <person name="Mashimo C."/>
            <person name="Nambu T."/>
            <person name="Kawai H."/>
            <person name="Fukushima H."/>
        </authorList>
    </citation>
    <scope>NUCLEOTIDE SEQUENCE [LARGE SCALE GENOMIC DNA]</scope>
    <source>
        <strain evidence="1 2">DY-18</strain>
    </source>
</reference>
<protein>
    <submittedName>
        <fullName evidence="1">Uncharacterized protein</fullName>
    </submittedName>
</protein>
<dbReference type="KEGG" id="rmu:RMDY18_04180"/>
<reference evidence="2" key="1">
    <citation type="submission" date="2009-07" db="EMBL/GenBank/DDBJ databases">
        <title>Complete genome sequence of Rothia mucilaginosa DJ.</title>
        <authorList>
            <person name="Yamane K."/>
            <person name="Nambu T."/>
            <person name="Mashimo C."/>
            <person name="Sugimori C."/>
            <person name="Yamanaka T."/>
            <person name="Leung K."/>
            <person name="Fukushima H."/>
        </authorList>
    </citation>
    <scope>NUCLEOTIDE SEQUENCE [LARGE SCALE GENOMIC DNA]</scope>
    <source>
        <strain evidence="2">DY-18</strain>
    </source>
</reference>
<organism evidence="1 2">
    <name type="scientific">Rothia mucilaginosa (strain DY-18)</name>
    <name type="common">Stomatococcus mucilaginosus</name>
    <dbReference type="NCBI Taxonomy" id="680646"/>
    <lineage>
        <taxon>Bacteria</taxon>
        <taxon>Bacillati</taxon>
        <taxon>Actinomycetota</taxon>
        <taxon>Actinomycetes</taxon>
        <taxon>Micrococcales</taxon>
        <taxon>Micrococcaceae</taxon>
        <taxon>Rothia</taxon>
    </lineage>
</organism>
<dbReference type="Proteomes" id="UP000001883">
    <property type="component" value="Chromosome"/>
</dbReference>
<dbReference type="AlphaFoldDB" id="D2NRH4"/>
<gene>
    <name evidence="1" type="ordered locus">RMDY18_04180</name>
</gene>
<proteinExistence type="predicted"/>
<evidence type="ECO:0000313" key="2">
    <source>
        <dbReference type="Proteomes" id="UP000001883"/>
    </source>
</evidence>